<organism evidence="1 2">
    <name type="scientific">Duganella aquatilis</name>
    <dbReference type="NCBI Taxonomy" id="2666082"/>
    <lineage>
        <taxon>Bacteria</taxon>
        <taxon>Pseudomonadati</taxon>
        <taxon>Pseudomonadota</taxon>
        <taxon>Betaproteobacteria</taxon>
        <taxon>Burkholderiales</taxon>
        <taxon>Oxalobacteraceae</taxon>
        <taxon>Telluria group</taxon>
        <taxon>Duganella</taxon>
    </lineage>
</organism>
<reference evidence="1 2" key="1">
    <citation type="submission" date="2019-11" db="EMBL/GenBank/DDBJ databases">
        <title>Novel species isolated from a subtropical stream in China.</title>
        <authorList>
            <person name="Lu H."/>
        </authorList>
    </citation>
    <scope>NUCLEOTIDE SEQUENCE [LARGE SCALE GENOMIC DNA]</scope>
    <source>
        <strain evidence="1 2">FT26W</strain>
    </source>
</reference>
<name>A0A844DCR5_9BURK</name>
<dbReference type="EMBL" id="WKJL01000011">
    <property type="protein sequence ID" value="MRW85670.1"/>
    <property type="molecule type" value="Genomic_DNA"/>
</dbReference>
<protein>
    <submittedName>
        <fullName evidence="1">Uncharacterized protein</fullName>
    </submittedName>
</protein>
<sequence length="172" mass="19818">MNQHITPEINTKFVEVGCTPMAASSSAVDYYHCKMDLYFHYCPDVGTGEFHPINNSTEVVIVVDSDTALSVARLRGLHCEVIKLHDIRDFILYRAYSTECGDYRSAKRRYSEAKEFYYQAFDKYDYIMGLHERNVKRLSNSAKKVSKAQLNYAFAEDEHLNAAALFWSHPKP</sequence>
<evidence type="ECO:0000313" key="1">
    <source>
        <dbReference type="EMBL" id="MRW85670.1"/>
    </source>
</evidence>
<dbReference type="Proteomes" id="UP000439986">
    <property type="component" value="Unassembled WGS sequence"/>
</dbReference>
<comment type="caution">
    <text evidence="1">The sequence shown here is derived from an EMBL/GenBank/DDBJ whole genome shotgun (WGS) entry which is preliminary data.</text>
</comment>
<dbReference type="RefSeq" id="WP_154358891.1">
    <property type="nucleotide sequence ID" value="NZ_WKJL01000011.1"/>
</dbReference>
<evidence type="ECO:0000313" key="2">
    <source>
        <dbReference type="Proteomes" id="UP000439986"/>
    </source>
</evidence>
<dbReference type="AlphaFoldDB" id="A0A844DCR5"/>
<keyword evidence="2" id="KW-1185">Reference proteome</keyword>
<proteinExistence type="predicted"/>
<gene>
    <name evidence="1" type="ORF">GJ698_16440</name>
</gene>
<accession>A0A844DCR5</accession>